<evidence type="ECO:0000256" key="3">
    <source>
        <dbReference type="RuleBase" id="RU000363"/>
    </source>
</evidence>
<dbReference type="InterPro" id="IPR020904">
    <property type="entry name" value="Sc_DH/Rdtase_CS"/>
</dbReference>
<dbReference type="SUPFAM" id="SSF51735">
    <property type="entry name" value="NAD(P)-binding Rossmann-fold domains"/>
    <property type="match status" value="1"/>
</dbReference>
<dbReference type="PRINTS" id="PR00081">
    <property type="entry name" value="GDHRDH"/>
</dbReference>
<dbReference type="InterPro" id="IPR036291">
    <property type="entry name" value="NAD(P)-bd_dom_sf"/>
</dbReference>
<protein>
    <submittedName>
        <fullName evidence="4">DHRS4 reductase</fullName>
    </submittedName>
</protein>
<dbReference type="Pfam" id="PF00106">
    <property type="entry name" value="adh_short"/>
    <property type="match status" value="1"/>
</dbReference>
<organism evidence="4 5">
    <name type="scientific">Upupa epops</name>
    <name type="common">Eurasian hoopoe</name>
    <dbReference type="NCBI Taxonomy" id="57439"/>
    <lineage>
        <taxon>Eukaryota</taxon>
        <taxon>Metazoa</taxon>
        <taxon>Chordata</taxon>
        <taxon>Craniata</taxon>
        <taxon>Vertebrata</taxon>
        <taxon>Euteleostomi</taxon>
        <taxon>Archelosauria</taxon>
        <taxon>Archosauria</taxon>
        <taxon>Dinosauria</taxon>
        <taxon>Saurischia</taxon>
        <taxon>Theropoda</taxon>
        <taxon>Coelurosauria</taxon>
        <taxon>Aves</taxon>
        <taxon>Neognathae</taxon>
        <taxon>Neoaves</taxon>
        <taxon>Telluraves</taxon>
        <taxon>Coraciimorphae</taxon>
        <taxon>Bucerotiformes</taxon>
        <taxon>Upupidae</taxon>
        <taxon>Upupa</taxon>
    </lineage>
</organism>
<dbReference type="AlphaFoldDB" id="A0A7K6AEN9"/>
<evidence type="ECO:0000313" key="5">
    <source>
        <dbReference type="Proteomes" id="UP000544127"/>
    </source>
</evidence>
<comment type="caution">
    <text evidence="4">The sequence shown here is derived from an EMBL/GenBank/DDBJ whole genome shotgun (WGS) entry which is preliminary data.</text>
</comment>
<dbReference type="Gene3D" id="3.40.50.720">
    <property type="entry name" value="NAD(P)-binding Rossmann-like Domain"/>
    <property type="match status" value="2"/>
</dbReference>
<evidence type="ECO:0000313" key="4">
    <source>
        <dbReference type="EMBL" id="NWU88473.1"/>
    </source>
</evidence>
<keyword evidence="2" id="KW-0560">Oxidoreductase</keyword>
<name>A0A7K6AEN9_UPUEP</name>
<dbReference type="OrthoDB" id="3592703at2759"/>
<dbReference type="Proteomes" id="UP000544127">
    <property type="component" value="Unassembled WGS sequence"/>
</dbReference>
<dbReference type="PRINTS" id="PR00080">
    <property type="entry name" value="SDRFAMILY"/>
</dbReference>
<evidence type="ECO:0000256" key="2">
    <source>
        <dbReference type="ARBA" id="ARBA00023002"/>
    </source>
</evidence>
<dbReference type="EMBL" id="VZRI01000071">
    <property type="protein sequence ID" value="NWU88473.1"/>
    <property type="molecule type" value="Genomic_DNA"/>
</dbReference>
<proteinExistence type="inferred from homology"/>
<dbReference type="PANTHER" id="PTHR43943">
    <property type="entry name" value="DEHYDROGENASE/REDUCTASE (SDR FAMILY) MEMBER 4"/>
    <property type="match status" value="1"/>
</dbReference>
<dbReference type="PROSITE" id="PS00061">
    <property type="entry name" value="ADH_SHORT"/>
    <property type="match status" value="1"/>
</dbReference>
<dbReference type="InterPro" id="IPR002347">
    <property type="entry name" value="SDR_fam"/>
</dbReference>
<dbReference type="FunFam" id="3.40.50.720:FF:000084">
    <property type="entry name" value="Short-chain dehydrogenase reductase"/>
    <property type="match status" value="1"/>
</dbReference>
<feature type="non-terminal residue" evidence="4">
    <location>
        <position position="1"/>
    </location>
</feature>
<comment type="similarity">
    <text evidence="1 3">Belongs to the short-chain dehydrogenases/reductases (SDR) family.</text>
</comment>
<feature type="non-terminal residue" evidence="4">
    <location>
        <position position="250"/>
    </location>
</feature>
<dbReference type="GO" id="GO:0004090">
    <property type="term" value="F:carbonyl reductase (NADPH) activity"/>
    <property type="evidence" value="ECO:0007669"/>
    <property type="project" value="TreeGrafter"/>
</dbReference>
<evidence type="ECO:0000256" key="1">
    <source>
        <dbReference type="ARBA" id="ARBA00006484"/>
    </source>
</evidence>
<gene>
    <name evidence="4" type="primary">Dhrs4</name>
    <name evidence="4" type="ORF">UPUEPO_R14388</name>
</gene>
<reference evidence="4 5" key="1">
    <citation type="submission" date="2019-09" db="EMBL/GenBank/DDBJ databases">
        <title>Bird 10,000 Genomes (B10K) Project - Family phase.</title>
        <authorList>
            <person name="Zhang G."/>
        </authorList>
    </citation>
    <scope>NUCLEOTIDE SEQUENCE [LARGE SCALE GENOMIC DNA]</scope>
    <source>
        <strain evidence="4">B10K-DU-012-37</strain>
    </source>
</reference>
<sequence>PLAGKVALVTAGTAGIGLAVAEALAGSGARVVLSSRRAPHVEAAVGQLQGQGLDVCGVVCHVGQPHGRQALIDKALDTYGGVDILVSNAAVNPSFGPTMDTDEGQWEKVMMAVGWIWWVGEGLRGWGHGLRGCRRVLKPCLSPLLPSPQPLGPYSVSKSALLGLVKVLAPELRPLNIRLNGVAPGLIQTRFSSALWEDEATRKRVMAQMGIDRIGTPQEVAAAVTFLCSPAASYIIGETLVVAGGAPSRL</sequence>
<keyword evidence="5" id="KW-1185">Reference proteome</keyword>
<dbReference type="PANTHER" id="PTHR43943:SF2">
    <property type="entry name" value="DEHYDROGENASE_REDUCTASE 4"/>
    <property type="match status" value="1"/>
</dbReference>
<accession>A0A7K6AEN9</accession>
<dbReference type="Pfam" id="PF13561">
    <property type="entry name" value="adh_short_C2"/>
    <property type="match status" value="1"/>
</dbReference>